<dbReference type="OrthoDB" id="9801227at2"/>
<dbReference type="SUPFAM" id="SSF51182">
    <property type="entry name" value="RmlC-like cupins"/>
    <property type="match status" value="1"/>
</dbReference>
<gene>
    <name evidence="2" type="ORF">COMA2_270025</name>
</gene>
<reference evidence="3" key="1">
    <citation type="submission" date="2015-10" db="EMBL/GenBank/DDBJ databases">
        <authorList>
            <person name="Luecker S."/>
            <person name="Luecker S."/>
        </authorList>
    </citation>
    <scope>NUCLEOTIDE SEQUENCE [LARGE SCALE GENOMIC DNA]</scope>
</reference>
<organism evidence="2 3">
    <name type="scientific">Candidatus Nitrospira nitrificans</name>
    <dbReference type="NCBI Taxonomy" id="1742973"/>
    <lineage>
        <taxon>Bacteria</taxon>
        <taxon>Pseudomonadati</taxon>
        <taxon>Nitrospirota</taxon>
        <taxon>Nitrospiria</taxon>
        <taxon>Nitrospirales</taxon>
        <taxon>Nitrospiraceae</taxon>
        <taxon>Nitrospira</taxon>
    </lineage>
</organism>
<protein>
    <recommendedName>
        <fullName evidence="1">ChrR-like cupin domain-containing protein</fullName>
    </recommendedName>
</protein>
<dbReference type="InterPro" id="IPR011051">
    <property type="entry name" value="RmlC_Cupin_sf"/>
</dbReference>
<sequence>MTETKLPEELEEQAMLYALGILDEDDRPVFMASLQGEAHPLRQATRAYQATTEVLAEAVAPITPPSALRERLVKQVALEAAREAEQFELAADTLALGVVPLTPRASVRERLLSRIEGQSDIRLENEQSVRGLSETPVLVNDAGRTQSERPLSREGGALSSWLRSCRAAVSNFLRVLAIRSVTSERLRYWKAKMTLQQPTKGLTFIKATEGVWREIAPGVTAKLLAFDPVSRRTTALLRFASGTRYAPHRHTEVEELYVLEGGCSIAGREMTVGDYHRAEAGTEHYDTSTDDGCVLLAISSPQNELLP</sequence>
<name>A0A0S4LH32_9BACT</name>
<dbReference type="Gene3D" id="2.60.120.10">
    <property type="entry name" value="Jelly Rolls"/>
    <property type="match status" value="1"/>
</dbReference>
<evidence type="ECO:0000259" key="1">
    <source>
        <dbReference type="Pfam" id="PF12973"/>
    </source>
</evidence>
<dbReference type="STRING" id="1742973.COMA2_270025"/>
<dbReference type="Pfam" id="PF12973">
    <property type="entry name" value="Cupin_7"/>
    <property type="match status" value="1"/>
</dbReference>
<dbReference type="InterPro" id="IPR041916">
    <property type="entry name" value="Anti_sigma_zinc_sf"/>
</dbReference>
<dbReference type="InterPro" id="IPR025979">
    <property type="entry name" value="ChrR-like_cupin_dom"/>
</dbReference>
<dbReference type="RefSeq" id="WP_139077325.1">
    <property type="nucleotide sequence ID" value="NZ_CZPZ01000020.1"/>
</dbReference>
<dbReference type="Gene3D" id="1.10.10.1320">
    <property type="entry name" value="Anti-sigma factor, zinc-finger domain"/>
    <property type="match status" value="1"/>
</dbReference>
<dbReference type="InterPro" id="IPR014710">
    <property type="entry name" value="RmlC-like_jellyroll"/>
</dbReference>
<evidence type="ECO:0000313" key="2">
    <source>
        <dbReference type="EMBL" id="CUS36821.1"/>
    </source>
</evidence>
<dbReference type="AlphaFoldDB" id="A0A0S4LH32"/>
<dbReference type="Proteomes" id="UP000198736">
    <property type="component" value="Unassembled WGS sequence"/>
</dbReference>
<dbReference type="EMBL" id="CZPZ01000020">
    <property type="protein sequence ID" value="CUS36821.1"/>
    <property type="molecule type" value="Genomic_DNA"/>
</dbReference>
<accession>A0A0S4LH32</accession>
<evidence type="ECO:0000313" key="3">
    <source>
        <dbReference type="Proteomes" id="UP000198736"/>
    </source>
</evidence>
<feature type="domain" description="ChrR-like cupin" evidence="1">
    <location>
        <begin position="205"/>
        <end position="297"/>
    </location>
</feature>
<keyword evidence="3" id="KW-1185">Reference proteome</keyword>
<proteinExistence type="predicted"/>